<accession>A0A9D9DV89</accession>
<dbReference type="InterPro" id="IPR025463">
    <property type="entry name" value="DUF4314"/>
</dbReference>
<evidence type="ECO:0000313" key="3">
    <source>
        <dbReference type="Proteomes" id="UP000823611"/>
    </source>
</evidence>
<evidence type="ECO:0000259" key="1">
    <source>
        <dbReference type="Pfam" id="PF14192"/>
    </source>
</evidence>
<organism evidence="2 3">
    <name type="scientific">Candidatus Fimicola merdigallinarum</name>
    <dbReference type="NCBI Taxonomy" id="2840819"/>
    <lineage>
        <taxon>Bacteria</taxon>
        <taxon>Bacillati</taxon>
        <taxon>Bacillota</taxon>
        <taxon>Clostridia</taxon>
        <taxon>Lachnospirales</taxon>
        <taxon>Lachnospiraceae</taxon>
        <taxon>Lachnospiraceae incertae sedis</taxon>
        <taxon>Candidatus Fimicola</taxon>
    </lineage>
</organism>
<reference evidence="2" key="1">
    <citation type="submission" date="2020-10" db="EMBL/GenBank/DDBJ databases">
        <authorList>
            <person name="Gilroy R."/>
        </authorList>
    </citation>
    <scope>NUCLEOTIDE SEQUENCE</scope>
    <source>
        <strain evidence="2">F6-4510</strain>
    </source>
</reference>
<protein>
    <submittedName>
        <fullName evidence="2">DUF4314 domain-containing protein</fullName>
    </submittedName>
</protein>
<feature type="domain" description="DUF4314" evidence="1">
    <location>
        <begin position="10"/>
        <end position="76"/>
    </location>
</feature>
<evidence type="ECO:0000313" key="2">
    <source>
        <dbReference type="EMBL" id="MBO8434291.1"/>
    </source>
</evidence>
<name>A0A9D9DV89_9FIRM</name>
<reference evidence="2" key="2">
    <citation type="journal article" date="2021" name="PeerJ">
        <title>Extensive microbial diversity within the chicken gut microbiome revealed by metagenomics and culture.</title>
        <authorList>
            <person name="Gilroy R."/>
            <person name="Ravi A."/>
            <person name="Getino M."/>
            <person name="Pursley I."/>
            <person name="Horton D.L."/>
            <person name="Alikhan N.F."/>
            <person name="Baker D."/>
            <person name="Gharbi K."/>
            <person name="Hall N."/>
            <person name="Watson M."/>
            <person name="Adriaenssens E.M."/>
            <person name="Foster-Nyarko E."/>
            <person name="Jarju S."/>
            <person name="Secka A."/>
            <person name="Antonio M."/>
            <person name="Oren A."/>
            <person name="Chaudhuri R.R."/>
            <person name="La Ragione R."/>
            <person name="Hildebrand F."/>
            <person name="Pallen M.J."/>
        </authorList>
    </citation>
    <scope>NUCLEOTIDE SEQUENCE</scope>
    <source>
        <strain evidence="2">F6-4510</strain>
    </source>
</reference>
<comment type="caution">
    <text evidence="2">The sequence shown here is derived from an EMBL/GenBank/DDBJ whole genome shotgun (WGS) entry which is preliminary data.</text>
</comment>
<proteinExistence type="predicted"/>
<gene>
    <name evidence="2" type="ORF">IAC55_03080</name>
</gene>
<dbReference type="Pfam" id="PF14192">
    <property type="entry name" value="DUF4314"/>
    <property type="match status" value="1"/>
</dbReference>
<dbReference type="EMBL" id="JADIMX010000059">
    <property type="protein sequence ID" value="MBO8434291.1"/>
    <property type="molecule type" value="Genomic_DNA"/>
</dbReference>
<dbReference type="Proteomes" id="UP000823611">
    <property type="component" value="Unassembled WGS sequence"/>
</dbReference>
<sequence>MNWSDDEYERRRIERAKELYPSGTRVKMIQIDLDSPVPAGTKGTVKFVDDRGFVFPAWDNGASLGVAYGKDRFRKLTEKETLEEQEESQRMGMDMGM</sequence>
<dbReference type="AlphaFoldDB" id="A0A9D9DV89"/>